<dbReference type="SUPFAM" id="SSF54637">
    <property type="entry name" value="Thioesterase/thiol ester dehydrase-isomerase"/>
    <property type="match status" value="1"/>
</dbReference>
<dbReference type="eggNOG" id="COG2050">
    <property type="taxonomic scope" value="Bacteria"/>
</dbReference>
<dbReference type="HOGENOM" id="CLU_112070_0_1_7"/>
<dbReference type="STRING" id="572480.Arnit_1344"/>
<protein>
    <submittedName>
        <fullName evidence="2">Thioesterase putative</fullName>
    </submittedName>
</protein>
<dbReference type="Gene3D" id="3.10.129.10">
    <property type="entry name" value="Hotdog Thioesterase"/>
    <property type="match status" value="1"/>
</dbReference>
<evidence type="ECO:0000259" key="1">
    <source>
        <dbReference type="Pfam" id="PF09500"/>
    </source>
</evidence>
<dbReference type="RefSeq" id="WP_013135147.1">
    <property type="nucleotide sequence ID" value="NC_014166.1"/>
</dbReference>
<evidence type="ECO:0000313" key="2">
    <source>
        <dbReference type="EMBL" id="ADG93002.1"/>
    </source>
</evidence>
<keyword evidence="3" id="KW-1185">Reference proteome</keyword>
<dbReference type="NCBIfam" id="TIGR02447">
    <property type="entry name" value="yiiD_Cterm"/>
    <property type="match status" value="1"/>
</dbReference>
<gene>
    <name evidence="2" type="ordered locus">Arnit_1344</name>
</gene>
<proteinExistence type="predicted"/>
<dbReference type="Proteomes" id="UP000000939">
    <property type="component" value="Chromosome"/>
</dbReference>
<dbReference type="InterPro" id="IPR012660">
    <property type="entry name" value="YiiD_C"/>
</dbReference>
<evidence type="ECO:0000313" key="3">
    <source>
        <dbReference type="Proteomes" id="UP000000939"/>
    </source>
</evidence>
<dbReference type="OrthoDB" id="5344088at2"/>
<dbReference type="EMBL" id="CP001999">
    <property type="protein sequence ID" value="ADG93002.1"/>
    <property type="molecule type" value="Genomic_DNA"/>
</dbReference>
<dbReference type="KEGG" id="ant:Arnit_1344"/>
<dbReference type="Pfam" id="PF09500">
    <property type="entry name" value="YiiD_C"/>
    <property type="match status" value="1"/>
</dbReference>
<dbReference type="AlphaFoldDB" id="D5V567"/>
<organism evidence="2 3">
    <name type="scientific">Arcobacter nitrofigilis (strain ATCC 33309 / DSM 7299 / CCUG 15893 / LMG 7604 / NCTC 12251 / CI)</name>
    <name type="common">Campylobacter nitrofigilis</name>
    <dbReference type="NCBI Taxonomy" id="572480"/>
    <lineage>
        <taxon>Bacteria</taxon>
        <taxon>Pseudomonadati</taxon>
        <taxon>Campylobacterota</taxon>
        <taxon>Epsilonproteobacteria</taxon>
        <taxon>Campylobacterales</taxon>
        <taxon>Arcobacteraceae</taxon>
        <taxon>Arcobacter</taxon>
    </lineage>
</organism>
<accession>D5V567</accession>
<name>D5V567_ARCNC</name>
<feature type="domain" description="Thioesterase putative" evidence="1">
    <location>
        <begin position="4"/>
        <end position="146"/>
    </location>
</feature>
<dbReference type="InterPro" id="IPR029069">
    <property type="entry name" value="HotDog_dom_sf"/>
</dbReference>
<sequence length="147" mass="16733">MVIEEIQNKIHTQIPMTKLMKLELKDLNETQLITTAPLDINVNDKGTAFGGSLNSITIISSWCMAYYLSKKFNLENPSIVIFKNETKFIRPVTKDIICHTLIPNEEEQNTLLSKINTKNSASIKIHSQIIENDKVCVDFYGVYVIKT</sequence>
<reference evidence="2 3" key="1">
    <citation type="journal article" date="2010" name="Stand. Genomic Sci.">
        <title>Complete genome sequence of Arcobacter nitrofigilis type strain (CI).</title>
        <authorList>
            <person name="Pati A."/>
            <person name="Gronow S."/>
            <person name="Lapidus A."/>
            <person name="Copeland A."/>
            <person name="Glavina Del Rio T."/>
            <person name="Nolan M."/>
            <person name="Lucas S."/>
            <person name="Tice H."/>
            <person name="Cheng J.F."/>
            <person name="Han C."/>
            <person name="Chertkov O."/>
            <person name="Bruce D."/>
            <person name="Tapia R."/>
            <person name="Goodwin L."/>
            <person name="Pitluck S."/>
            <person name="Liolios K."/>
            <person name="Ivanova N."/>
            <person name="Mavromatis K."/>
            <person name="Chen A."/>
            <person name="Palaniappan K."/>
            <person name="Land M."/>
            <person name="Hauser L."/>
            <person name="Chang Y.J."/>
            <person name="Jeffries C.D."/>
            <person name="Detter J.C."/>
            <person name="Rohde M."/>
            <person name="Goker M."/>
            <person name="Bristow J."/>
            <person name="Eisen J.A."/>
            <person name="Markowitz V."/>
            <person name="Hugenholtz P."/>
            <person name="Klenk H.P."/>
            <person name="Kyrpides N.C."/>
        </authorList>
    </citation>
    <scope>NUCLEOTIDE SEQUENCE [LARGE SCALE GENOMIC DNA]</scope>
    <source>
        <strain evidence="3">ATCC 33309 / DSM 7299 / CCUG 15893 / LMG 7604 / NCTC 12251 / CI</strain>
    </source>
</reference>